<keyword evidence="5" id="KW-0411">Iron-sulfur</keyword>
<evidence type="ECO:0000256" key="5">
    <source>
        <dbReference type="ARBA" id="ARBA00023014"/>
    </source>
</evidence>
<dbReference type="RefSeq" id="WP_368802526.1">
    <property type="nucleotide sequence ID" value="NZ_JAZHFV010000002.1"/>
</dbReference>
<dbReference type="PROSITE" id="PS51687">
    <property type="entry name" value="SAM_MT_RNA_M5U"/>
    <property type="match status" value="1"/>
</dbReference>
<dbReference type="GO" id="GO:0032259">
    <property type="term" value="P:methylation"/>
    <property type="evidence" value="ECO:0007669"/>
    <property type="project" value="UniProtKB-KW"/>
</dbReference>
<dbReference type="InterPro" id="IPR029063">
    <property type="entry name" value="SAM-dependent_MTases_sf"/>
</dbReference>
<dbReference type="SUPFAM" id="SSF50249">
    <property type="entry name" value="Nucleic acid-binding proteins"/>
    <property type="match status" value="1"/>
</dbReference>
<gene>
    <name evidence="8" type="ORF">V1479_08485</name>
</gene>
<evidence type="ECO:0000256" key="4">
    <source>
        <dbReference type="ARBA" id="ARBA00022691"/>
    </source>
</evidence>
<dbReference type="PANTHER" id="PTHR11061:SF49">
    <property type="entry name" value="23S RRNA (URACIL(1939)-C(5))-METHYLTRANSFERASE RLMD"/>
    <property type="match status" value="1"/>
</dbReference>
<feature type="binding site" evidence="6">
    <location>
        <position position="341"/>
    </location>
    <ligand>
        <name>S-adenosyl-L-methionine</name>
        <dbReference type="ChEBI" id="CHEBI:59789"/>
    </ligand>
</feature>
<evidence type="ECO:0000313" key="8">
    <source>
        <dbReference type="EMBL" id="MEX4007340.1"/>
    </source>
</evidence>
<dbReference type="Pfam" id="PF05958">
    <property type="entry name" value="tRNA_U5-meth_tr"/>
    <property type="match status" value="1"/>
</dbReference>
<reference evidence="8 9" key="1">
    <citation type="submission" date="2024-01" db="EMBL/GenBank/DDBJ databases">
        <title>New evidence supports the origin of RcGTA from prophage.</title>
        <authorList>
            <person name="Xu Y."/>
            <person name="Liu B."/>
            <person name="Chen F."/>
        </authorList>
    </citation>
    <scope>NUCLEOTIDE SEQUENCE [LARGE SCALE GENOMIC DNA]</scope>
    <source>
        <strain evidence="8 9">CBW1107-2</strain>
    </source>
</reference>
<dbReference type="Gene3D" id="3.40.50.150">
    <property type="entry name" value="Vaccinia Virus protein VP39"/>
    <property type="match status" value="1"/>
</dbReference>
<keyword evidence="1" id="KW-0408">Iron</keyword>
<evidence type="ECO:0000256" key="2">
    <source>
        <dbReference type="ARBA" id="ARBA00022603"/>
    </source>
</evidence>
<keyword evidence="9" id="KW-1185">Reference proteome</keyword>
<name>A0ABV3WRZ1_9HYPH</name>
<dbReference type="EC" id="2.1.1.-" evidence="8"/>
<dbReference type="SUPFAM" id="SSF53335">
    <property type="entry name" value="S-adenosyl-L-methionine-dependent methyltransferases"/>
    <property type="match status" value="1"/>
</dbReference>
<dbReference type="PANTHER" id="PTHR11061">
    <property type="entry name" value="RNA M5U METHYLTRANSFERASE"/>
    <property type="match status" value="1"/>
</dbReference>
<feature type="active site" evidence="7">
    <location>
        <position position="367"/>
    </location>
</feature>
<sequence length="414" mass="44600">MSGILTISRLGAQGDGIAETGQGQVFVPFALPGEKVNASLDGKKADLVSVIEPSPLRVEPPCRHFGDCGGCALQHLEETAYREWKREKLVEALRSKGLEAPVDDLVPCQPHTRRRAAFTARTTDKGVLLGFNAALSHRIVDVEECPLLLPSIVDSLPLLRDLTALIARSFKPFRLNVTHTASGLDVAAEGSGSLEGKARQAVVEFVVRSGLARLSIDGEIIVEPKKPLIMAGEVAVLPPPGAFLQAVAEAETTMAGLVGAHLAKAKRVADLFAGVGTFALRLARNGEVHAVEGDAAAIASLDRAYRFGEGLKKVTVEKRDLFVRPLTFKELDATFDGLVFDPPRAGAEDQAKQIARSQVRFVAAVSCNPVTLARDLRILVDGGYRITRVVPVDQFLWSPHLEAVALLEKPRKRR</sequence>
<keyword evidence="4 6" id="KW-0949">S-adenosyl-L-methionine</keyword>
<evidence type="ECO:0000256" key="3">
    <source>
        <dbReference type="ARBA" id="ARBA00022679"/>
    </source>
</evidence>
<evidence type="ECO:0000256" key="6">
    <source>
        <dbReference type="PROSITE-ProRule" id="PRU01024"/>
    </source>
</evidence>
<keyword evidence="3 6" id="KW-0808">Transferase</keyword>
<dbReference type="InterPro" id="IPR012340">
    <property type="entry name" value="NA-bd_OB-fold"/>
</dbReference>
<dbReference type="Proteomes" id="UP001559025">
    <property type="component" value="Unassembled WGS sequence"/>
</dbReference>
<dbReference type="PROSITE" id="PS01230">
    <property type="entry name" value="TRMA_1"/>
    <property type="match status" value="1"/>
</dbReference>
<evidence type="ECO:0000313" key="9">
    <source>
        <dbReference type="Proteomes" id="UP001559025"/>
    </source>
</evidence>
<proteinExistence type="inferred from homology"/>
<protein>
    <submittedName>
        <fullName evidence="8">Class I SAM-dependent RNA methyltransferase</fullName>
        <ecNumber evidence="8">2.1.1.-</ecNumber>
    </submittedName>
</protein>
<feature type="binding site" evidence="6">
    <location>
        <position position="272"/>
    </location>
    <ligand>
        <name>S-adenosyl-L-methionine</name>
        <dbReference type="ChEBI" id="CHEBI:59789"/>
    </ligand>
</feature>
<dbReference type="InterPro" id="IPR030390">
    <property type="entry name" value="MeTrfase_TrmA_AS"/>
</dbReference>
<dbReference type="InterPro" id="IPR010280">
    <property type="entry name" value="U5_MeTrfase_fam"/>
</dbReference>
<dbReference type="Gene3D" id="2.40.50.1070">
    <property type="match status" value="1"/>
</dbReference>
<feature type="active site" description="Nucleophile" evidence="6">
    <location>
        <position position="367"/>
    </location>
</feature>
<evidence type="ECO:0000256" key="7">
    <source>
        <dbReference type="PROSITE-ProRule" id="PRU10015"/>
    </source>
</evidence>
<dbReference type="CDD" id="cd02440">
    <property type="entry name" value="AdoMet_MTases"/>
    <property type="match status" value="1"/>
</dbReference>
<accession>A0ABV3WRZ1</accession>
<dbReference type="Gene3D" id="2.40.50.140">
    <property type="entry name" value="Nucleic acid-binding proteins"/>
    <property type="match status" value="1"/>
</dbReference>
<organism evidence="8 9">
    <name type="scientific">Neoaquamicrobium sediminum</name>
    <dbReference type="NCBI Taxonomy" id="1849104"/>
    <lineage>
        <taxon>Bacteria</taxon>
        <taxon>Pseudomonadati</taxon>
        <taxon>Pseudomonadota</taxon>
        <taxon>Alphaproteobacteria</taxon>
        <taxon>Hyphomicrobiales</taxon>
        <taxon>Phyllobacteriaceae</taxon>
        <taxon>Neoaquamicrobium</taxon>
    </lineage>
</organism>
<feature type="binding site" evidence="6">
    <location>
        <position position="292"/>
    </location>
    <ligand>
        <name>S-adenosyl-L-methionine</name>
        <dbReference type="ChEBI" id="CHEBI:59789"/>
    </ligand>
</feature>
<evidence type="ECO:0000256" key="1">
    <source>
        <dbReference type="ARBA" id="ARBA00022485"/>
    </source>
</evidence>
<keyword evidence="2 6" id="KW-0489">Methyltransferase</keyword>
<comment type="similarity">
    <text evidence="6">Belongs to the class I-like SAM-binding methyltransferase superfamily. RNA M5U methyltransferase family.</text>
</comment>
<dbReference type="EMBL" id="JAZHFV010000002">
    <property type="protein sequence ID" value="MEX4007340.1"/>
    <property type="molecule type" value="Genomic_DNA"/>
</dbReference>
<dbReference type="GO" id="GO:0008168">
    <property type="term" value="F:methyltransferase activity"/>
    <property type="evidence" value="ECO:0007669"/>
    <property type="project" value="UniProtKB-KW"/>
</dbReference>
<feature type="binding site" evidence="6">
    <location>
        <position position="245"/>
    </location>
    <ligand>
        <name>S-adenosyl-L-methionine</name>
        <dbReference type="ChEBI" id="CHEBI:59789"/>
    </ligand>
</feature>
<comment type="caution">
    <text evidence="8">The sequence shown here is derived from an EMBL/GenBank/DDBJ whole genome shotgun (WGS) entry which is preliminary data.</text>
</comment>
<keyword evidence="1" id="KW-0479">Metal-binding</keyword>
<keyword evidence="1" id="KW-0004">4Fe-4S</keyword>